<dbReference type="EMBL" id="BSXT01003863">
    <property type="protein sequence ID" value="GMF55846.1"/>
    <property type="molecule type" value="Genomic_DNA"/>
</dbReference>
<gene>
    <name evidence="1" type="ORF">Pfra01_002357700</name>
</gene>
<accession>A0A9W6Y4V6</accession>
<evidence type="ECO:0000313" key="1">
    <source>
        <dbReference type="EMBL" id="GMF55846.1"/>
    </source>
</evidence>
<evidence type="ECO:0000313" key="2">
    <source>
        <dbReference type="Proteomes" id="UP001165121"/>
    </source>
</evidence>
<proteinExistence type="predicted"/>
<organism evidence="1 2">
    <name type="scientific">Phytophthora fragariaefolia</name>
    <dbReference type="NCBI Taxonomy" id="1490495"/>
    <lineage>
        <taxon>Eukaryota</taxon>
        <taxon>Sar</taxon>
        <taxon>Stramenopiles</taxon>
        <taxon>Oomycota</taxon>
        <taxon>Peronosporomycetes</taxon>
        <taxon>Peronosporales</taxon>
        <taxon>Peronosporaceae</taxon>
        <taxon>Phytophthora</taxon>
    </lineage>
</organism>
<sequence length="111" mass="12189">MPPQQPRATDTAKSRLVALLFYTIVGAFAADVKGKVALLIIPHPTAMERHARQEKCLGLALLTEKVMCQYGVSAFGIVMFIIAGSIGHRCTCTPDSLMKHMQHFDFSNLNT</sequence>
<dbReference type="OrthoDB" id="10269141at2759"/>
<dbReference type="AlphaFoldDB" id="A0A9W6Y4V6"/>
<comment type="caution">
    <text evidence="1">The sequence shown here is derived from an EMBL/GenBank/DDBJ whole genome shotgun (WGS) entry which is preliminary data.</text>
</comment>
<name>A0A9W6Y4V6_9STRA</name>
<reference evidence="1" key="1">
    <citation type="submission" date="2023-04" db="EMBL/GenBank/DDBJ databases">
        <title>Phytophthora fragariaefolia NBRC 109709.</title>
        <authorList>
            <person name="Ichikawa N."/>
            <person name="Sato H."/>
            <person name="Tonouchi N."/>
        </authorList>
    </citation>
    <scope>NUCLEOTIDE SEQUENCE</scope>
    <source>
        <strain evidence="1">NBRC 109709</strain>
    </source>
</reference>
<keyword evidence="2" id="KW-1185">Reference proteome</keyword>
<dbReference type="Proteomes" id="UP001165121">
    <property type="component" value="Unassembled WGS sequence"/>
</dbReference>
<protein>
    <submittedName>
        <fullName evidence="1">Unnamed protein product</fullName>
    </submittedName>
</protein>